<proteinExistence type="predicted"/>
<organism evidence="2 3">
    <name type="scientific">Mucuna pruriens</name>
    <name type="common">Velvet bean</name>
    <name type="synonym">Dolichos pruriens</name>
    <dbReference type="NCBI Taxonomy" id="157652"/>
    <lineage>
        <taxon>Eukaryota</taxon>
        <taxon>Viridiplantae</taxon>
        <taxon>Streptophyta</taxon>
        <taxon>Embryophyta</taxon>
        <taxon>Tracheophyta</taxon>
        <taxon>Spermatophyta</taxon>
        <taxon>Magnoliopsida</taxon>
        <taxon>eudicotyledons</taxon>
        <taxon>Gunneridae</taxon>
        <taxon>Pentapetalae</taxon>
        <taxon>rosids</taxon>
        <taxon>fabids</taxon>
        <taxon>Fabales</taxon>
        <taxon>Fabaceae</taxon>
        <taxon>Papilionoideae</taxon>
        <taxon>50 kb inversion clade</taxon>
        <taxon>NPAAA clade</taxon>
        <taxon>indigoferoid/millettioid clade</taxon>
        <taxon>Phaseoleae</taxon>
        <taxon>Mucuna</taxon>
    </lineage>
</organism>
<protein>
    <submittedName>
        <fullName evidence="2">Uncharacterized protein</fullName>
    </submittedName>
</protein>
<evidence type="ECO:0000313" key="2">
    <source>
        <dbReference type="EMBL" id="RDY10041.1"/>
    </source>
</evidence>
<feature type="region of interest" description="Disordered" evidence="1">
    <location>
        <begin position="85"/>
        <end position="118"/>
    </location>
</feature>
<dbReference type="EMBL" id="QJKJ01000927">
    <property type="protein sequence ID" value="RDY10041.1"/>
    <property type="molecule type" value="Genomic_DNA"/>
</dbReference>
<dbReference type="Proteomes" id="UP000257109">
    <property type="component" value="Unassembled WGS sequence"/>
</dbReference>
<evidence type="ECO:0000313" key="3">
    <source>
        <dbReference type="Proteomes" id="UP000257109"/>
    </source>
</evidence>
<keyword evidence="3" id="KW-1185">Reference proteome</keyword>
<name>A0A371I4S4_MUCPR</name>
<evidence type="ECO:0000256" key="1">
    <source>
        <dbReference type="SAM" id="MobiDB-lite"/>
    </source>
</evidence>
<accession>A0A371I4S4</accession>
<comment type="caution">
    <text evidence="2">The sequence shown here is derived from an EMBL/GenBank/DDBJ whole genome shotgun (WGS) entry which is preliminary data.</text>
</comment>
<dbReference type="AlphaFoldDB" id="A0A371I4S4"/>
<feature type="non-terminal residue" evidence="2">
    <location>
        <position position="1"/>
    </location>
</feature>
<gene>
    <name evidence="2" type="ORF">CR513_05506</name>
</gene>
<sequence>MFEEPDYDEPGEVHDLSNPVKVTTALADLDPNSNSTDLFDQVRKNEKPECLKHVGVLVAGTTKQKSTQIANTFVENESANISRDWMKTESTSVPKADTNAAKEDGKQAGIKAKIESAN</sequence>
<reference evidence="2" key="1">
    <citation type="submission" date="2018-05" db="EMBL/GenBank/DDBJ databases">
        <title>Draft genome of Mucuna pruriens seed.</title>
        <authorList>
            <person name="Nnadi N.E."/>
            <person name="Vos R."/>
            <person name="Hasami M.H."/>
            <person name="Devisetty U.K."/>
            <person name="Aguiy J.C."/>
        </authorList>
    </citation>
    <scope>NUCLEOTIDE SEQUENCE [LARGE SCALE GENOMIC DNA]</scope>
    <source>
        <strain evidence="2">JCA_2017</strain>
    </source>
</reference>